<evidence type="ECO:0000313" key="6">
    <source>
        <dbReference type="EMBL" id="MEB3370467.1"/>
    </source>
</evidence>
<keyword evidence="2" id="KW-0479">Metal-binding</keyword>
<feature type="domain" description="Pyruvate carboxyltransferase" evidence="5">
    <location>
        <begin position="5"/>
        <end position="270"/>
    </location>
</feature>
<evidence type="ECO:0000259" key="5">
    <source>
        <dbReference type="PROSITE" id="PS50991"/>
    </source>
</evidence>
<evidence type="ECO:0000256" key="1">
    <source>
        <dbReference type="ARBA" id="ARBA00009405"/>
    </source>
</evidence>
<dbReference type="RefSeq" id="WP_324267946.1">
    <property type="nucleotide sequence ID" value="NZ_JAWLNX010000019.1"/>
</dbReference>
<proteinExistence type="inferred from homology"/>
<accession>A0ABU6AFX9</accession>
<dbReference type="GO" id="GO:0016829">
    <property type="term" value="F:lyase activity"/>
    <property type="evidence" value="ECO:0007669"/>
    <property type="project" value="UniProtKB-KW"/>
</dbReference>
<dbReference type="InterPro" id="IPR013785">
    <property type="entry name" value="Aldolase_TIM"/>
</dbReference>
<organism evidence="6 7">
    <name type="scientific">Saccharopolyspora mangrovi</name>
    <dbReference type="NCBI Taxonomy" id="3082379"/>
    <lineage>
        <taxon>Bacteria</taxon>
        <taxon>Bacillati</taxon>
        <taxon>Actinomycetota</taxon>
        <taxon>Actinomycetes</taxon>
        <taxon>Pseudonocardiales</taxon>
        <taxon>Pseudonocardiaceae</taxon>
        <taxon>Saccharopolyspora</taxon>
    </lineage>
</organism>
<keyword evidence="7" id="KW-1185">Reference proteome</keyword>
<dbReference type="EMBL" id="JAWLNX010000019">
    <property type="protein sequence ID" value="MEB3370467.1"/>
    <property type="molecule type" value="Genomic_DNA"/>
</dbReference>
<dbReference type="Pfam" id="PF00682">
    <property type="entry name" value="HMGL-like"/>
    <property type="match status" value="1"/>
</dbReference>
<gene>
    <name evidence="6" type="ORF">R4I43_23975</name>
</gene>
<protein>
    <submittedName>
        <fullName evidence="6">Hydroxymethylglutaryl-CoA lyase</fullName>
    </submittedName>
</protein>
<dbReference type="InterPro" id="IPR043594">
    <property type="entry name" value="HMGL"/>
</dbReference>
<dbReference type="Gene3D" id="3.20.20.70">
    <property type="entry name" value="Aldolase class I"/>
    <property type="match status" value="1"/>
</dbReference>
<dbReference type="SUPFAM" id="SSF51569">
    <property type="entry name" value="Aldolase"/>
    <property type="match status" value="1"/>
</dbReference>
<keyword evidence="3 6" id="KW-0456">Lyase</keyword>
<reference evidence="6 7" key="1">
    <citation type="submission" date="2023-10" db="EMBL/GenBank/DDBJ databases">
        <title>Saccharopolyspora sp. nov., isolated from mangrove soil.</title>
        <authorList>
            <person name="Lu Y."/>
            <person name="Liu W."/>
        </authorList>
    </citation>
    <scope>NUCLEOTIDE SEQUENCE [LARGE SCALE GENOMIC DNA]</scope>
    <source>
        <strain evidence="6 7">S2-29</strain>
    </source>
</reference>
<dbReference type="PANTHER" id="PTHR42738:SF7">
    <property type="entry name" value="HYDROXYMETHYLGLUTARYL-COA LYASE"/>
    <property type="match status" value="1"/>
</dbReference>
<dbReference type="Proteomes" id="UP001327093">
    <property type="component" value="Unassembled WGS sequence"/>
</dbReference>
<feature type="region of interest" description="Disordered" evidence="4">
    <location>
        <begin position="281"/>
        <end position="323"/>
    </location>
</feature>
<evidence type="ECO:0000256" key="2">
    <source>
        <dbReference type="ARBA" id="ARBA00022723"/>
    </source>
</evidence>
<dbReference type="PROSITE" id="PS50991">
    <property type="entry name" value="PYR_CT"/>
    <property type="match status" value="1"/>
</dbReference>
<dbReference type="PANTHER" id="PTHR42738">
    <property type="entry name" value="HYDROXYMETHYLGLUTARYL-COA LYASE"/>
    <property type="match status" value="1"/>
</dbReference>
<comment type="caution">
    <text evidence="6">The sequence shown here is derived from an EMBL/GenBank/DDBJ whole genome shotgun (WGS) entry which is preliminary data.</text>
</comment>
<evidence type="ECO:0000313" key="7">
    <source>
        <dbReference type="Proteomes" id="UP001327093"/>
    </source>
</evidence>
<comment type="similarity">
    <text evidence="1">Belongs to the HMG-CoA lyase family.</text>
</comment>
<sequence length="323" mass="33643">MVPQVEITDVVMRDGLQDEPVVVSVTDRLRIADALVAAGLTRIEVASFVHSAKVPQMTGAEELVGGLPREAGVRWSALALNRRGVQRAVDAGASEVCLVVSAAEGHSRANAGRSVREALSDLDGVVDDHPHVRFTGGVATAFVCPFDGDVAPPRLVEVAYAYADIGITRIGLADTLGTADPHHVARSIAAVREALPEAVIGLHLHNALGQALRTVDLALELGITRFDAATGGYGGCPFAPGAHGNIATETLVDHLHQRGYDTGIDPALLDEAVVVVKDALRRGSPLTQPTPESGRPDPGATHHPSPCDAAGTPRHLPPANSGR</sequence>
<dbReference type="NCBIfam" id="NF004283">
    <property type="entry name" value="PRK05692.1"/>
    <property type="match status" value="1"/>
</dbReference>
<evidence type="ECO:0000256" key="4">
    <source>
        <dbReference type="SAM" id="MobiDB-lite"/>
    </source>
</evidence>
<evidence type="ECO:0000256" key="3">
    <source>
        <dbReference type="ARBA" id="ARBA00023239"/>
    </source>
</evidence>
<dbReference type="InterPro" id="IPR000891">
    <property type="entry name" value="PYR_CT"/>
</dbReference>
<dbReference type="CDD" id="cd07938">
    <property type="entry name" value="DRE_TIM_HMGL"/>
    <property type="match status" value="1"/>
</dbReference>
<name>A0ABU6AFX9_9PSEU</name>